<gene>
    <name evidence="1" type="ORF">A7K69_06550</name>
</gene>
<dbReference type="RefSeq" id="WP_064551526.1">
    <property type="nucleotide sequence ID" value="NZ_LXMA01000023.1"/>
</dbReference>
<comment type="caution">
    <text evidence="1">The sequence shown here is derived from an EMBL/GenBank/DDBJ whole genome shotgun (WGS) entry which is preliminary data.</text>
</comment>
<name>A0A1B7KRA8_PARTM</name>
<accession>A0A1B7KRA8</accession>
<reference evidence="2" key="1">
    <citation type="submission" date="2016-05" db="EMBL/GenBank/DDBJ databases">
        <authorList>
            <person name="Wang W."/>
            <person name="Zhu L."/>
        </authorList>
    </citation>
    <scope>NUCLEOTIDE SEQUENCE [LARGE SCALE GENOMIC DNA]</scope>
    <source>
        <strain evidence="2">W-2</strain>
    </source>
</reference>
<evidence type="ECO:0000313" key="2">
    <source>
        <dbReference type="Proteomes" id="UP000078290"/>
    </source>
</evidence>
<dbReference type="OrthoDB" id="2850702at2"/>
<dbReference type="Proteomes" id="UP000078290">
    <property type="component" value="Unassembled WGS sequence"/>
</dbReference>
<dbReference type="EMBL" id="LXMA01000023">
    <property type="protein sequence ID" value="OAT72606.1"/>
    <property type="molecule type" value="Genomic_DNA"/>
</dbReference>
<organism evidence="1 2">
    <name type="scientific">Parageobacillus thermoglucosidasius</name>
    <name type="common">Geobacillus thermoglucosidasius</name>
    <dbReference type="NCBI Taxonomy" id="1426"/>
    <lineage>
        <taxon>Bacteria</taxon>
        <taxon>Bacillati</taxon>
        <taxon>Bacillota</taxon>
        <taxon>Bacilli</taxon>
        <taxon>Bacillales</taxon>
        <taxon>Anoxybacillaceae</taxon>
        <taxon>Parageobacillus</taxon>
    </lineage>
</organism>
<sequence length="313" mass="35991">MKIDLGYIGAIVARNRAKMPSVYEIKNPLAGKQVEVIRNGQAYKLTISDEIKQVQGMMAMTVEEFFQKDINVQNADPSDIFSYRPQDQWLVFSQYLHESKYFDSLSNEELKKVESILQHITDGMDSLAKNAGINLFGIKKQQPDSYEAHLELASSTAALQHFSDTFLSGDVKKGFDQLIQDYVRHNTKKVIGYQSVEEIFYAARAKIRPLNAPLTYQQSRELSMTNKLGKTVYTHEEIESVIKNYQEMFESIQNEEDLSAVLVKAKEQLLSFVTKGISPKDADYQLARDFVAQRSNDTFKRIENYWHMLLKEK</sequence>
<evidence type="ECO:0000313" key="1">
    <source>
        <dbReference type="EMBL" id="OAT72606.1"/>
    </source>
</evidence>
<dbReference type="AlphaFoldDB" id="A0A1B7KRA8"/>
<protein>
    <submittedName>
        <fullName evidence="1">Uncharacterized protein</fullName>
    </submittedName>
</protein>
<proteinExistence type="predicted"/>